<dbReference type="Pfam" id="PF00512">
    <property type="entry name" value="HisKA"/>
    <property type="match status" value="1"/>
</dbReference>
<dbReference type="CDD" id="cd00156">
    <property type="entry name" value="REC"/>
    <property type="match status" value="1"/>
</dbReference>
<keyword evidence="5" id="KW-0808">Transferase</keyword>
<dbReference type="CDD" id="cd00082">
    <property type="entry name" value="HisKA"/>
    <property type="match status" value="1"/>
</dbReference>
<dbReference type="Pfam" id="PF02518">
    <property type="entry name" value="HATPase_c"/>
    <property type="match status" value="1"/>
</dbReference>
<dbReference type="InterPro" id="IPR000700">
    <property type="entry name" value="PAS-assoc_C"/>
</dbReference>
<dbReference type="PROSITE" id="PS50113">
    <property type="entry name" value="PAC"/>
    <property type="match status" value="4"/>
</dbReference>
<accession>K9ZL45</accession>
<evidence type="ECO:0000256" key="5">
    <source>
        <dbReference type="ARBA" id="ARBA00022679"/>
    </source>
</evidence>
<dbReference type="InterPro" id="IPR013656">
    <property type="entry name" value="PAS_4"/>
</dbReference>
<dbReference type="PATRIC" id="fig|272123.3.peg.4966"/>
<evidence type="ECO:0000259" key="16">
    <source>
        <dbReference type="PROSITE" id="PS50113"/>
    </source>
</evidence>
<dbReference type="InterPro" id="IPR036097">
    <property type="entry name" value="HisK_dim/P_sf"/>
</dbReference>
<feature type="domain" description="PAC" evidence="16">
    <location>
        <begin position="1108"/>
        <end position="1160"/>
    </location>
</feature>
<dbReference type="InterPro" id="IPR003018">
    <property type="entry name" value="GAF"/>
</dbReference>
<evidence type="ECO:0000256" key="2">
    <source>
        <dbReference type="ARBA" id="ARBA00006402"/>
    </source>
</evidence>
<dbReference type="NCBIfam" id="TIGR00229">
    <property type="entry name" value="sensory_box"/>
    <property type="match status" value="3"/>
</dbReference>
<comment type="catalytic activity">
    <reaction evidence="1">
        <text>ATP + protein L-histidine = ADP + protein N-phospho-L-histidine.</text>
        <dbReference type="EC" id="2.7.13.3"/>
    </reaction>
</comment>
<evidence type="ECO:0000259" key="12">
    <source>
        <dbReference type="PROSITE" id="PS50046"/>
    </source>
</evidence>
<feature type="domain" description="PAC" evidence="16">
    <location>
        <begin position="686"/>
        <end position="739"/>
    </location>
</feature>
<dbReference type="SMART" id="SM00065">
    <property type="entry name" value="GAF"/>
    <property type="match status" value="1"/>
</dbReference>
<feature type="domain" description="PAC" evidence="16">
    <location>
        <begin position="432"/>
        <end position="484"/>
    </location>
</feature>
<dbReference type="InterPro" id="IPR035965">
    <property type="entry name" value="PAS-like_dom_sf"/>
</dbReference>
<dbReference type="CDD" id="cd16922">
    <property type="entry name" value="HATPase_EvgS-ArcB-TorS-like"/>
    <property type="match status" value="1"/>
</dbReference>
<evidence type="ECO:0000259" key="13">
    <source>
        <dbReference type="PROSITE" id="PS50109"/>
    </source>
</evidence>
<dbReference type="InterPro" id="IPR013655">
    <property type="entry name" value="PAS_fold_3"/>
</dbReference>
<evidence type="ECO:0000256" key="6">
    <source>
        <dbReference type="ARBA" id="ARBA00022777"/>
    </source>
</evidence>
<feature type="domain" description="Histidine kinase" evidence="13">
    <location>
        <begin position="1164"/>
        <end position="1395"/>
    </location>
</feature>
<dbReference type="PANTHER" id="PTHR43304:SF1">
    <property type="entry name" value="PAC DOMAIN-CONTAINING PROTEIN"/>
    <property type="match status" value="1"/>
</dbReference>
<dbReference type="InterPro" id="IPR003594">
    <property type="entry name" value="HATPase_dom"/>
</dbReference>
<feature type="modified residue" description="4-aspartylphosphate" evidence="10">
    <location>
        <position position="99"/>
    </location>
</feature>
<evidence type="ECO:0000259" key="14">
    <source>
        <dbReference type="PROSITE" id="PS50110"/>
    </source>
</evidence>
<dbReference type="InterPro" id="IPR003661">
    <property type="entry name" value="HisK_dim/P_dom"/>
</dbReference>
<keyword evidence="18" id="KW-1185">Reference proteome</keyword>
<dbReference type="InterPro" id="IPR052162">
    <property type="entry name" value="Sensor_kinase/Photoreceptor"/>
</dbReference>
<evidence type="ECO:0000256" key="8">
    <source>
        <dbReference type="ARBA" id="ARBA00023136"/>
    </source>
</evidence>
<dbReference type="Pfam" id="PF08447">
    <property type="entry name" value="PAS_3"/>
    <property type="match status" value="1"/>
</dbReference>
<evidence type="ECO:0000256" key="3">
    <source>
        <dbReference type="ARBA" id="ARBA00012438"/>
    </source>
</evidence>
<dbReference type="RefSeq" id="WP_015216532.1">
    <property type="nucleotide sequence ID" value="NC_019771.1"/>
</dbReference>
<dbReference type="InterPro" id="IPR011006">
    <property type="entry name" value="CheY-like_superfamily"/>
</dbReference>
<dbReference type="InterPro" id="IPR000014">
    <property type="entry name" value="PAS"/>
</dbReference>
<dbReference type="SUPFAM" id="SSF55874">
    <property type="entry name" value="ATPase domain of HSP90 chaperone/DNA topoisomerase II/histidine kinase"/>
    <property type="match status" value="1"/>
</dbReference>
<dbReference type="KEGG" id="acy:Anacy_4562"/>
<proteinExistence type="inferred from homology"/>
<evidence type="ECO:0000256" key="1">
    <source>
        <dbReference type="ARBA" id="ARBA00000085"/>
    </source>
</evidence>
<keyword evidence="8" id="KW-0472">Membrane</keyword>
<dbReference type="PROSITE" id="PS50112">
    <property type="entry name" value="PAS"/>
    <property type="match status" value="3"/>
</dbReference>
<dbReference type="EC" id="2.7.13.3" evidence="3"/>
<dbReference type="eggNOG" id="COG0784">
    <property type="taxonomic scope" value="Bacteria"/>
</dbReference>
<dbReference type="FunFam" id="3.30.565.10:FF:000006">
    <property type="entry name" value="Sensor histidine kinase WalK"/>
    <property type="match status" value="1"/>
</dbReference>
<feature type="coiled-coil region" evidence="11">
    <location>
        <begin position="1"/>
        <end position="28"/>
    </location>
</feature>
<dbReference type="Gene3D" id="3.40.50.2300">
    <property type="match status" value="1"/>
</dbReference>
<dbReference type="SMART" id="SM00086">
    <property type="entry name" value="PAC"/>
    <property type="match status" value="5"/>
</dbReference>
<dbReference type="Proteomes" id="UP000010474">
    <property type="component" value="Chromosome"/>
</dbReference>
<dbReference type="SMART" id="SM00448">
    <property type="entry name" value="REC"/>
    <property type="match status" value="1"/>
</dbReference>
<comment type="function">
    <text evidence="9">Photoreceptor which exists in two forms that are reversibly interconvertible by light: the R form that absorbs maximally in the red region of the spectrum and the FR form that absorbs maximally in the far-red region.</text>
</comment>
<keyword evidence="11" id="KW-0175">Coiled coil</keyword>
<sequence length="1400" mass="158996">MEDCYKTNAQLIAELEALRTEVAVLKGEKLSRKTLETLEVSESRQYTILLVDDSESDRMTYHRYLTHNHPHLYQIVEFDHAEDALLWCQQQLPDVILIDYFLPDMDGLEFLQELKQQTGKDRIPAIMITGQGNTEIAVDLFKSGAQDYLEKNRINAASLHQAITNVLHQTQLIQQQEWQQQRQQLITKTALSIRNSLNLEDILNTTVTEIRSILESDGGGRCHRIIIYQFQADGTGLVVKESVSDPAFSILGRVIKEECFPEMWIEPYRQGRSRTINDVNTDPSLTECHREFLVSLMIRANLIVPIIQGEKLWGLLIAHDCTAPRQWKSSDVEFMNQLAIQVGIAIQQASLIEKLQTELTQRQQLTSILEATPDFVGMATPAGKVIWLNPAAKQIMGIADIHDFTVLKSHPQWALDIIQNQGIPTAIEIGSWLGETSILHQDGSQIPVSQLIVAHKSMDGELLFTSTIMRDIREQKLAAIALQEREKQLELFAKYAPAGIAMFDRKMCYVIASQRWVDDYQIESIAAIIGKSHYEIFPEIPDRWRQIHQRCFAGAVEKCEEDLFVRADGLNQWLRWEVRPWYNSNNEICGIIIFSEDITERKQLEQSLKVSEERLRLTLDLTGIGSRDWNLQTHECLWNENLCRIWGLELGKVLPNHTIWLEQIHPDDVEQVEQQLHKALQTQTAYQTEYRIYRKNDGSLDWVMEKANFLYDETGKPVRMLSILLVITERKRVEIELQQLNMQLEQRVAERTAKIAQTNNQLQIELLQREKLERELRNREQLLDGFFNAASQANVGLSILDTNLRFLKINQKLADINGYPVETHLGKSVMELIPEIATKILPLLQTILDTKQPICNWEISSPVPSQPAAIGYWLLSYFPILGEIGNSIAIGSIIIEITERKRLEIEREKLVSIIDTTSDMIATVAFDTQKAEYINKAGRRLLGLADDAPFSNIGIADLHPQWALEIVQNQGIPFAVRNGVWMGETAFLNHEGREIPISQVLIAHTFGSNYTQYISTIARDITKPKQIEATLQESNRRWKSLLENVQLIVIGLDANANVDYANPFFLQLTGYTQSEVLGKNWFNNFLPQSQQNLVEICFQEVIEKNFHPHYQNQILSKSGEELMIAWSNTVLRDPKGSAIGTISIGEDITERYKLERMKAEFVSVVSHELRTPLTSMQAALSLLYEKIIDPSSPEGEVTIEIATEGVDRLVRLVNDILDLERLESGKINLEKRLYNTTDLINTAIDQMQEMANQAGITLNFTALSLQIFADPDRLLQVLINLLSNAIKFSHPDSNVWLTVEAVSSPLLPCSPAPPLPILYVLFKVKDHGRGIPSHSLESIFERFHQVDASDSRSKGGTGLGLAICRNIVQQHGGTIWVESVLGEGSTFYVTLPIEGVSNGD</sequence>
<evidence type="ECO:0000256" key="4">
    <source>
        <dbReference type="ARBA" id="ARBA00022553"/>
    </source>
</evidence>
<dbReference type="Gene3D" id="3.30.450.40">
    <property type="match status" value="1"/>
</dbReference>
<protein>
    <recommendedName>
        <fullName evidence="3">histidine kinase</fullName>
        <ecNumber evidence="3">2.7.13.3</ecNumber>
    </recommendedName>
</protein>
<dbReference type="GO" id="GO:0000155">
    <property type="term" value="F:phosphorelay sensor kinase activity"/>
    <property type="evidence" value="ECO:0007669"/>
    <property type="project" value="InterPro"/>
</dbReference>
<dbReference type="FunFam" id="1.10.287.130:FF:000001">
    <property type="entry name" value="Two-component sensor histidine kinase"/>
    <property type="match status" value="1"/>
</dbReference>
<dbReference type="Gene3D" id="3.30.565.10">
    <property type="entry name" value="Histidine kinase-like ATPase, C-terminal domain"/>
    <property type="match status" value="1"/>
</dbReference>
<dbReference type="SMART" id="SM00091">
    <property type="entry name" value="PAS"/>
    <property type="match status" value="6"/>
</dbReference>
<evidence type="ECO:0000256" key="11">
    <source>
        <dbReference type="SAM" id="Coils"/>
    </source>
</evidence>
<dbReference type="eggNOG" id="COG2203">
    <property type="taxonomic scope" value="Bacteria"/>
</dbReference>
<evidence type="ECO:0000256" key="7">
    <source>
        <dbReference type="ARBA" id="ARBA00023012"/>
    </source>
</evidence>
<comment type="similarity">
    <text evidence="2">In the N-terminal section; belongs to the phytochrome family.</text>
</comment>
<dbReference type="SUPFAM" id="SSF55781">
    <property type="entry name" value="GAF domain-like"/>
    <property type="match status" value="1"/>
</dbReference>
<organism evidence="17 18">
    <name type="scientific">Anabaena cylindrica (strain ATCC 27899 / PCC 7122)</name>
    <dbReference type="NCBI Taxonomy" id="272123"/>
    <lineage>
        <taxon>Bacteria</taxon>
        <taxon>Bacillati</taxon>
        <taxon>Cyanobacteriota</taxon>
        <taxon>Cyanophyceae</taxon>
        <taxon>Nostocales</taxon>
        <taxon>Nostocaceae</taxon>
        <taxon>Anabaena</taxon>
    </lineage>
</organism>
<dbReference type="eggNOG" id="COG5002">
    <property type="taxonomic scope" value="Bacteria"/>
</dbReference>
<dbReference type="InterPro" id="IPR001789">
    <property type="entry name" value="Sig_transdc_resp-reg_receiver"/>
</dbReference>
<dbReference type="eggNOG" id="COG3829">
    <property type="taxonomic scope" value="Bacteria"/>
</dbReference>
<dbReference type="Pfam" id="PF00072">
    <property type="entry name" value="Response_reg"/>
    <property type="match status" value="1"/>
</dbReference>
<feature type="coiled-coil region" evidence="11">
    <location>
        <begin position="730"/>
        <end position="782"/>
    </location>
</feature>
<name>K9ZL45_ANACC</name>
<gene>
    <name evidence="17" type="ordered locus">Anacy_4562</name>
</gene>
<feature type="domain" description="PAC" evidence="16">
    <location>
        <begin position="558"/>
        <end position="610"/>
    </location>
</feature>
<feature type="domain" description="PAS" evidence="15">
    <location>
        <begin position="1034"/>
        <end position="1105"/>
    </location>
</feature>
<feature type="domain" description="PAS" evidence="15">
    <location>
        <begin position="638"/>
        <end position="683"/>
    </location>
</feature>
<dbReference type="SMART" id="SM00388">
    <property type="entry name" value="HisKA"/>
    <property type="match status" value="1"/>
</dbReference>
<feature type="domain" description="Response regulatory" evidence="14">
    <location>
        <begin position="47"/>
        <end position="166"/>
    </location>
</feature>
<dbReference type="InterPro" id="IPR001610">
    <property type="entry name" value="PAC"/>
</dbReference>
<dbReference type="InterPro" id="IPR004358">
    <property type="entry name" value="Sig_transdc_His_kin-like_C"/>
</dbReference>
<dbReference type="SMART" id="SM00387">
    <property type="entry name" value="HATPase_c"/>
    <property type="match status" value="1"/>
</dbReference>
<dbReference type="Gene3D" id="1.10.287.130">
    <property type="match status" value="1"/>
</dbReference>
<keyword evidence="6 17" id="KW-0418">Kinase</keyword>
<feature type="domain" description="PAS" evidence="15">
    <location>
        <begin position="361"/>
        <end position="398"/>
    </location>
</feature>
<dbReference type="InterPro" id="IPR029016">
    <property type="entry name" value="GAF-like_dom_sf"/>
</dbReference>
<dbReference type="PRINTS" id="PR00344">
    <property type="entry name" value="BCTRLSENSOR"/>
</dbReference>
<dbReference type="InterPro" id="IPR016132">
    <property type="entry name" value="Phyto_chromo_attachment"/>
</dbReference>
<dbReference type="SUPFAM" id="SSF47384">
    <property type="entry name" value="Homodimeric domain of signal transducing histidine kinase"/>
    <property type="match status" value="1"/>
</dbReference>
<dbReference type="PROSITE" id="PS50110">
    <property type="entry name" value="RESPONSE_REGULATORY"/>
    <property type="match status" value="1"/>
</dbReference>
<dbReference type="SUPFAM" id="SSF55785">
    <property type="entry name" value="PYP-like sensor domain (PAS domain)"/>
    <property type="match status" value="6"/>
</dbReference>
<dbReference type="STRING" id="272123.Anacy_4562"/>
<dbReference type="HOGENOM" id="CLU_000445_114_15_3"/>
<dbReference type="Gene3D" id="2.10.70.100">
    <property type="match status" value="1"/>
</dbReference>
<dbReference type="EMBL" id="CP003659">
    <property type="protein sequence ID" value="AFZ59916.1"/>
    <property type="molecule type" value="Genomic_DNA"/>
</dbReference>
<dbReference type="PROSITE" id="PS50109">
    <property type="entry name" value="HIS_KIN"/>
    <property type="match status" value="1"/>
</dbReference>
<dbReference type="PANTHER" id="PTHR43304">
    <property type="entry name" value="PHYTOCHROME-LIKE PROTEIN CPH1"/>
    <property type="match status" value="1"/>
</dbReference>
<evidence type="ECO:0000313" key="17">
    <source>
        <dbReference type="EMBL" id="AFZ59916.1"/>
    </source>
</evidence>
<evidence type="ECO:0000256" key="10">
    <source>
        <dbReference type="PROSITE-ProRule" id="PRU00169"/>
    </source>
</evidence>
<evidence type="ECO:0000256" key="9">
    <source>
        <dbReference type="ARBA" id="ARBA00055745"/>
    </source>
</evidence>
<dbReference type="Pfam" id="PF08448">
    <property type="entry name" value="PAS_4"/>
    <property type="match status" value="3"/>
</dbReference>
<reference evidence="18" key="1">
    <citation type="journal article" date="2013" name="Proc. Natl. Acad. Sci. U.S.A.">
        <title>Improving the coverage of the cyanobacterial phylum using diversity-driven genome sequencing.</title>
        <authorList>
            <person name="Shih P.M."/>
            <person name="Wu D."/>
            <person name="Latifi A."/>
            <person name="Axen S.D."/>
            <person name="Fewer D.P."/>
            <person name="Talla E."/>
            <person name="Calteau A."/>
            <person name="Cai F."/>
            <person name="Tandeau de Marsac N."/>
            <person name="Rippka R."/>
            <person name="Herdman M."/>
            <person name="Sivonen K."/>
            <person name="Coursin T."/>
            <person name="Laurent T."/>
            <person name="Goodwin L."/>
            <person name="Nolan M."/>
            <person name="Davenport K.W."/>
            <person name="Han C.S."/>
            <person name="Rubin E.M."/>
            <person name="Eisen J.A."/>
            <person name="Woyke T."/>
            <person name="Gugger M."/>
            <person name="Kerfeld C.A."/>
        </authorList>
    </citation>
    <scope>NUCLEOTIDE SEQUENCE [LARGE SCALE GENOMIC DNA]</scope>
    <source>
        <strain evidence="18">ATCC 27899 / PCC 7122</strain>
    </source>
</reference>
<dbReference type="Pfam" id="PF13426">
    <property type="entry name" value="PAS_9"/>
    <property type="match status" value="2"/>
</dbReference>
<keyword evidence="4 10" id="KW-0597">Phosphoprotein</keyword>
<dbReference type="Gene3D" id="3.30.450.20">
    <property type="entry name" value="PAS domain"/>
    <property type="match status" value="6"/>
</dbReference>
<dbReference type="PROSITE" id="PS50046">
    <property type="entry name" value="PHYTOCHROME_2"/>
    <property type="match status" value="1"/>
</dbReference>
<dbReference type="InterPro" id="IPR005467">
    <property type="entry name" value="His_kinase_dom"/>
</dbReference>
<dbReference type="OrthoDB" id="9778628at2"/>
<dbReference type="Pfam" id="PF01590">
    <property type="entry name" value="GAF"/>
    <property type="match status" value="1"/>
</dbReference>
<evidence type="ECO:0000259" key="15">
    <source>
        <dbReference type="PROSITE" id="PS50112"/>
    </source>
</evidence>
<dbReference type="eggNOG" id="COG2202">
    <property type="taxonomic scope" value="Bacteria"/>
</dbReference>
<feature type="domain" description="Phytochrome chromophore attachment site" evidence="12">
    <location>
        <begin position="198"/>
        <end position="341"/>
    </location>
</feature>
<dbReference type="SUPFAM" id="SSF52172">
    <property type="entry name" value="CheY-like"/>
    <property type="match status" value="1"/>
</dbReference>
<evidence type="ECO:0000313" key="18">
    <source>
        <dbReference type="Proteomes" id="UP000010474"/>
    </source>
</evidence>
<dbReference type="CDD" id="cd00130">
    <property type="entry name" value="PAS"/>
    <property type="match status" value="3"/>
</dbReference>
<dbReference type="InterPro" id="IPR036890">
    <property type="entry name" value="HATPase_C_sf"/>
</dbReference>
<keyword evidence="7" id="KW-0902">Two-component regulatory system</keyword>